<dbReference type="RefSeq" id="WP_074887947.1">
    <property type="nucleotide sequence ID" value="NZ_FOHW01000010.1"/>
</dbReference>
<feature type="chain" id="PRO_5010285786" evidence="1">
    <location>
        <begin position="24"/>
        <end position="65"/>
    </location>
</feature>
<dbReference type="EMBL" id="FOHW01000010">
    <property type="protein sequence ID" value="SET29325.1"/>
    <property type="molecule type" value="Genomic_DNA"/>
</dbReference>
<proteinExistence type="predicted"/>
<organism evidence="2 3">
    <name type="scientific">Pseudomonas graminis</name>
    <dbReference type="NCBI Taxonomy" id="158627"/>
    <lineage>
        <taxon>Bacteria</taxon>
        <taxon>Pseudomonadati</taxon>
        <taxon>Pseudomonadota</taxon>
        <taxon>Gammaproteobacteria</taxon>
        <taxon>Pseudomonadales</taxon>
        <taxon>Pseudomonadaceae</taxon>
        <taxon>Pseudomonas</taxon>
    </lineage>
</organism>
<keyword evidence="1" id="KW-0732">Signal</keyword>
<evidence type="ECO:0000313" key="3">
    <source>
        <dbReference type="Proteomes" id="UP000182332"/>
    </source>
</evidence>
<accession>A0A1I0DBJ9</accession>
<sequence length="65" mass="7248">MNFPALRVGLFCLLVAIPLTILAAPNPGDQDLLRDRQEQLLQEQQRRLEDLKSLPGKQAAPVQTV</sequence>
<evidence type="ECO:0000256" key="1">
    <source>
        <dbReference type="SAM" id="SignalP"/>
    </source>
</evidence>
<protein>
    <submittedName>
        <fullName evidence="2">Hemolysin activation/secretion protein</fullName>
    </submittedName>
</protein>
<evidence type="ECO:0000313" key="2">
    <source>
        <dbReference type="EMBL" id="SET29325.1"/>
    </source>
</evidence>
<name>A0A1I0DBJ9_9PSED</name>
<reference evidence="2 3" key="1">
    <citation type="submission" date="2016-10" db="EMBL/GenBank/DDBJ databases">
        <authorList>
            <person name="de Groot N.N."/>
        </authorList>
    </citation>
    <scope>NUCLEOTIDE SEQUENCE [LARGE SCALE GENOMIC DNA]</scope>
    <source>
        <strain evidence="2 3">DSM 11363</strain>
    </source>
</reference>
<gene>
    <name evidence="2" type="ORF">SAMN05216197_1102</name>
</gene>
<dbReference type="Proteomes" id="UP000182332">
    <property type="component" value="Unassembled WGS sequence"/>
</dbReference>
<feature type="signal peptide" evidence="1">
    <location>
        <begin position="1"/>
        <end position="23"/>
    </location>
</feature>
<dbReference type="AlphaFoldDB" id="A0A1I0DBJ9"/>